<proteinExistence type="predicted"/>
<protein>
    <submittedName>
        <fullName evidence="7">Nitric oxide reductase transcriptional regulator NorR</fullName>
    </submittedName>
</protein>
<dbReference type="GO" id="GO:0043565">
    <property type="term" value="F:sequence-specific DNA binding"/>
    <property type="evidence" value="ECO:0007669"/>
    <property type="project" value="InterPro"/>
</dbReference>
<keyword evidence="8" id="KW-1185">Reference proteome</keyword>
<evidence type="ECO:0000313" key="7">
    <source>
        <dbReference type="EMBL" id="MBO1319476.1"/>
    </source>
</evidence>
<evidence type="ECO:0000313" key="8">
    <source>
        <dbReference type="Proteomes" id="UP000664417"/>
    </source>
</evidence>
<dbReference type="Pfam" id="PF25601">
    <property type="entry name" value="AAA_lid_14"/>
    <property type="match status" value="1"/>
</dbReference>
<evidence type="ECO:0000256" key="2">
    <source>
        <dbReference type="ARBA" id="ARBA00022840"/>
    </source>
</evidence>
<dbReference type="Gene3D" id="1.10.8.60">
    <property type="match status" value="1"/>
</dbReference>
<dbReference type="SMART" id="SM00382">
    <property type="entry name" value="AAA"/>
    <property type="match status" value="1"/>
</dbReference>
<keyword evidence="1" id="KW-0547">Nucleotide-binding</keyword>
<dbReference type="InterPro" id="IPR003018">
    <property type="entry name" value="GAF"/>
</dbReference>
<evidence type="ECO:0000259" key="6">
    <source>
        <dbReference type="PROSITE" id="PS50045"/>
    </source>
</evidence>
<dbReference type="InterPro" id="IPR002078">
    <property type="entry name" value="Sigma_54_int"/>
</dbReference>
<dbReference type="PANTHER" id="PTHR32071">
    <property type="entry name" value="TRANSCRIPTIONAL REGULATORY PROTEIN"/>
    <property type="match status" value="1"/>
</dbReference>
<keyword evidence="2" id="KW-0067">ATP-binding</keyword>
<dbReference type="Gene3D" id="3.30.450.40">
    <property type="match status" value="1"/>
</dbReference>
<comment type="caution">
    <text evidence="7">The sequence shown here is derived from an EMBL/GenBank/DDBJ whole genome shotgun (WGS) entry which is preliminary data.</text>
</comment>
<dbReference type="PANTHER" id="PTHR32071:SF35">
    <property type="entry name" value="ANAEROBIC NITRIC OXIDE REDUCTASE TRANSCRIPTION REGULATOR NORR"/>
    <property type="match status" value="1"/>
</dbReference>
<dbReference type="Gene3D" id="3.40.50.300">
    <property type="entry name" value="P-loop containing nucleotide triphosphate hydrolases"/>
    <property type="match status" value="1"/>
</dbReference>
<keyword evidence="5" id="KW-0804">Transcription</keyword>
<dbReference type="InterPro" id="IPR009057">
    <property type="entry name" value="Homeodomain-like_sf"/>
</dbReference>
<accession>A0A8J7U5M5</accession>
<dbReference type="Pfam" id="PF00158">
    <property type="entry name" value="Sigma54_activat"/>
    <property type="match status" value="1"/>
</dbReference>
<dbReference type="InterPro" id="IPR025943">
    <property type="entry name" value="Sigma_54_int_dom_ATP-bd_2"/>
</dbReference>
<dbReference type="NCBIfam" id="NF003451">
    <property type="entry name" value="PRK05022.1"/>
    <property type="match status" value="1"/>
</dbReference>
<dbReference type="InterPro" id="IPR029016">
    <property type="entry name" value="GAF-like_dom_sf"/>
</dbReference>
<dbReference type="RefSeq" id="WP_207859343.1">
    <property type="nucleotide sequence ID" value="NZ_JAFREP010000011.1"/>
</dbReference>
<dbReference type="Proteomes" id="UP000664417">
    <property type="component" value="Unassembled WGS sequence"/>
</dbReference>
<dbReference type="Pfam" id="PF01590">
    <property type="entry name" value="GAF"/>
    <property type="match status" value="1"/>
</dbReference>
<gene>
    <name evidence="7" type="primary">norR</name>
    <name evidence="7" type="ORF">J3U88_13460</name>
</gene>
<dbReference type="Pfam" id="PF02954">
    <property type="entry name" value="HTH_8"/>
    <property type="match status" value="1"/>
</dbReference>
<dbReference type="PROSITE" id="PS50045">
    <property type="entry name" value="SIGMA54_INTERACT_4"/>
    <property type="match status" value="1"/>
</dbReference>
<dbReference type="FunFam" id="3.40.50.300:FF:000006">
    <property type="entry name" value="DNA-binding transcriptional regulator NtrC"/>
    <property type="match status" value="1"/>
</dbReference>
<dbReference type="InterPro" id="IPR025944">
    <property type="entry name" value="Sigma_54_int_dom_CS"/>
</dbReference>
<dbReference type="PRINTS" id="PR01590">
    <property type="entry name" value="HTHFIS"/>
</dbReference>
<dbReference type="InterPro" id="IPR027417">
    <property type="entry name" value="P-loop_NTPase"/>
</dbReference>
<keyword evidence="4" id="KW-0238">DNA-binding</keyword>
<dbReference type="PROSITE" id="PS00688">
    <property type="entry name" value="SIGMA54_INTERACT_3"/>
    <property type="match status" value="1"/>
</dbReference>
<dbReference type="SMART" id="SM00065">
    <property type="entry name" value="GAF"/>
    <property type="match status" value="1"/>
</dbReference>
<dbReference type="GO" id="GO:0006355">
    <property type="term" value="P:regulation of DNA-templated transcription"/>
    <property type="evidence" value="ECO:0007669"/>
    <property type="project" value="InterPro"/>
</dbReference>
<dbReference type="AlphaFoldDB" id="A0A8J7U5M5"/>
<evidence type="ECO:0000256" key="3">
    <source>
        <dbReference type="ARBA" id="ARBA00023015"/>
    </source>
</evidence>
<dbReference type="PROSITE" id="PS00675">
    <property type="entry name" value="SIGMA54_INTERACT_1"/>
    <property type="match status" value="1"/>
</dbReference>
<name>A0A8J7U5M5_9BACT</name>
<dbReference type="InterPro" id="IPR003593">
    <property type="entry name" value="AAA+_ATPase"/>
</dbReference>
<dbReference type="Gene3D" id="1.10.10.60">
    <property type="entry name" value="Homeodomain-like"/>
    <property type="match status" value="1"/>
</dbReference>
<evidence type="ECO:0000256" key="4">
    <source>
        <dbReference type="ARBA" id="ARBA00023125"/>
    </source>
</evidence>
<evidence type="ECO:0000256" key="5">
    <source>
        <dbReference type="ARBA" id="ARBA00023163"/>
    </source>
</evidence>
<dbReference type="PROSITE" id="PS00676">
    <property type="entry name" value="SIGMA54_INTERACT_2"/>
    <property type="match status" value="1"/>
</dbReference>
<dbReference type="InterPro" id="IPR058031">
    <property type="entry name" value="AAA_lid_NorR"/>
</dbReference>
<dbReference type="InterPro" id="IPR025662">
    <property type="entry name" value="Sigma_54_int_dom_ATP-bd_1"/>
</dbReference>
<evidence type="ECO:0000256" key="1">
    <source>
        <dbReference type="ARBA" id="ARBA00022741"/>
    </source>
</evidence>
<dbReference type="SUPFAM" id="SSF46689">
    <property type="entry name" value="Homeodomain-like"/>
    <property type="match status" value="1"/>
</dbReference>
<keyword evidence="3" id="KW-0805">Transcription regulation</keyword>
<dbReference type="SUPFAM" id="SSF52540">
    <property type="entry name" value="P-loop containing nucleoside triphosphate hydrolases"/>
    <property type="match status" value="1"/>
</dbReference>
<dbReference type="EMBL" id="JAFREP010000011">
    <property type="protein sequence ID" value="MBO1319476.1"/>
    <property type="molecule type" value="Genomic_DNA"/>
</dbReference>
<dbReference type="GO" id="GO:0005524">
    <property type="term" value="F:ATP binding"/>
    <property type="evidence" value="ECO:0007669"/>
    <property type="project" value="UniProtKB-KW"/>
</dbReference>
<feature type="domain" description="Sigma-54 factor interaction" evidence="6">
    <location>
        <begin position="192"/>
        <end position="421"/>
    </location>
</feature>
<dbReference type="SUPFAM" id="SSF55781">
    <property type="entry name" value="GAF domain-like"/>
    <property type="match status" value="1"/>
</dbReference>
<reference evidence="7" key="1">
    <citation type="submission" date="2021-03" db="EMBL/GenBank/DDBJ databases">
        <authorList>
            <person name="Wang G."/>
        </authorList>
    </citation>
    <scope>NUCLEOTIDE SEQUENCE</scope>
    <source>
        <strain evidence="7">KCTC 12899</strain>
    </source>
</reference>
<dbReference type="CDD" id="cd00009">
    <property type="entry name" value="AAA"/>
    <property type="match status" value="1"/>
</dbReference>
<dbReference type="InterPro" id="IPR002197">
    <property type="entry name" value="HTH_Fis"/>
</dbReference>
<sequence length="505" mass="55326">MKTWDTLLTIALDLNRSMTAADRYLALLEAVSQVIPYDAACLMTLHGRQLKPRAGIGLEARALTRTYALGDHPRLAIVAQAEEPVLFAADSPLPDPFDQLIEPSTGTTHVHSCLGCPLFFDQQLIGVLTADALQPGKFDHLNQQVLTLFGALAGSVLHTAKLMEQLETKNRHQTNLARELARTAQTRSGGNLIGDSPVMQRLRAEIAYVAPTQLAVLITGETGVGKELVARQVHQLSRRGGDPMVYVNCATLPESLAESELFGHQRGAFTGAEADRMGKFELADGGTLFLDEIGELPPALQPKLLRALQEGEIQRIGSEQLKHVDVRVIAATNRNLKNEVAQGRFREDLFHRLNVVPIHVPPLRERPADIEYLVHHFLEKEKRQLGVAAVTLDPQSLAALSQGAWPGNVRELRNTLVRGLLYAARDNPDRPVLHPRHVRGSFSGEGTPGPMPAPALPLREATEAFQRRTIEEAVAANGGNWTRAATQLGMHRSNLHNLAKRLGLK</sequence>
<organism evidence="7 8">
    <name type="scientific">Acanthopleuribacter pedis</name>
    <dbReference type="NCBI Taxonomy" id="442870"/>
    <lineage>
        <taxon>Bacteria</taxon>
        <taxon>Pseudomonadati</taxon>
        <taxon>Acidobacteriota</taxon>
        <taxon>Holophagae</taxon>
        <taxon>Acanthopleuribacterales</taxon>
        <taxon>Acanthopleuribacteraceae</taxon>
        <taxon>Acanthopleuribacter</taxon>
    </lineage>
</organism>